<sequence length="119" mass="13292">MSYHTASLTFVFLQGLNAIISVQCELTTRISAAFQSIHQICRKECGVSYHTASLSFVLQQGLNALNVECGLTTRISAAFESIAPDMPKRVWDELPYRLAVVRVSAGLTLNVYNRWRRLG</sequence>
<protein>
    <submittedName>
        <fullName evidence="2">Uncharacterized protein</fullName>
    </submittedName>
</protein>
<proteinExistence type="predicted"/>
<name>A0A4Y2NAF2_ARAVE</name>
<dbReference type="Proteomes" id="UP000499080">
    <property type="component" value="Unassembled WGS sequence"/>
</dbReference>
<keyword evidence="1" id="KW-0732">Signal</keyword>
<keyword evidence="3" id="KW-1185">Reference proteome</keyword>
<gene>
    <name evidence="2" type="ORF">AVEN_190969_1</name>
</gene>
<evidence type="ECO:0000313" key="2">
    <source>
        <dbReference type="EMBL" id="GBN35654.1"/>
    </source>
</evidence>
<organism evidence="2 3">
    <name type="scientific">Araneus ventricosus</name>
    <name type="common">Orbweaver spider</name>
    <name type="synonym">Epeira ventricosa</name>
    <dbReference type="NCBI Taxonomy" id="182803"/>
    <lineage>
        <taxon>Eukaryota</taxon>
        <taxon>Metazoa</taxon>
        <taxon>Ecdysozoa</taxon>
        <taxon>Arthropoda</taxon>
        <taxon>Chelicerata</taxon>
        <taxon>Arachnida</taxon>
        <taxon>Araneae</taxon>
        <taxon>Araneomorphae</taxon>
        <taxon>Entelegynae</taxon>
        <taxon>Araneoidea</taxon>
        <taxon>Araneidae</taxon>
        <taxon>Araneus</taxon>
    </lineage>
</organism>
<dbReference type="AlphaFoldDB" id="A0A4Y2NAF2"/>
<feature type="signal peptide" evidence="1">
    <location>
        <begin position="1"/>
        <end position="18"/>
    </location>
</feature>
<reference evidence="2 3" key="1">
    <citation type="journal article" date="2019" name="Sci. Rep.">
        <title>Orb-weaving spider Araneus ventricosus genome elucidates the spidroin gene catalogue.</title>
        <authorList>
            <person name="Kono N."/>
            <person name="Nakamura H."/>
            <person name="Ohtoshi R."/>
            <person name="Moran D.A.P."/>
            <person name="Shinohara A."/>
            <person name="Yoshida Y."/>
            <person name="Fujiwara M."/>
            <person name="Mori M."/>
            <person name="Tomita M."/>
            <person name="Arakawa K."/>
        </authorList>
    </citation>
    <scope>NUCLEOTIDE SEQUENCE [LARGE SCALE GENOMIC DNA]</scope>
</reference>
<accession>A0A4Y2NAF2</accession>
<evidence type="ECO:0000313" key="3">
    <source>
        <dbReference type="Proteomes" id="UP000499080"/>
    </source>
</evidence>
<dbReference type="EMBL" id="BGPR01008729">
    <property type="protein sequence ID" value="GBN35654.1"/>
    <property type="molecule type" value="Genomic_DNA"/>
</dbReference>
<comment type="caution">
    <text evidence="2">The sequence shown here is derived from an EMBL/GenBank/DDBJ whole genome shotgun (WGS) entry which is preliminary data.</text>
</comment>
<feature type="chain" id="PRO_5021226980" evidence="1">
    <location>
        <begin position="19"/>
        <end position="119"/>
    </location>
</feature>
<evidence type="ECO:0000256" key="1">
    <source>
        <dbReference type="SAM" id="SignalP"/>
    </source>
</evidence>